<dbReference type="PANTHER" id="PTHR34406">
    <property type="entry name" value="PROTEIN YCEI"/>
    <property type="match status" value="1"/>
</dbReference>
<dbReference type="SMART" id="SM00867">
    <property type="entry name" value="YceI"/>
    <property type="match status" value="1"/>
</dbReference>
<gene>
    <name evidence="2" type="ORF">ACNJC6_00372</name>
</gene>
<proteinExistence type="predicted"/>
<sequence length="198" mass="21560">MDRKQQTNQIASHAVIKNALLIVGVTFAFSTQVQAQSWTLTPQSNVGFEIKSLGVTVVRAKFNRVQSSMQFDAKAPQHASTHFVMDVNSLSLSKPSLKNMILGEDLFYASKYKTANFKSTSFKDLGGGQYNIVGNLTLRGITKPVSFSTTLKPSANNANLLDVQSSAVINRSDFGMKKAIGGLGEKVNIQLSGQWKVQ</sequence>
<dbReference type="Gene3D" id="2.40.128.110">
    <property type="entry name" value="Lipid/polyisoprenoid-binding, YceI-like"/>
    <property type="match status" value="1"/>
</dbReference>
<protein>
    <recommendedName>
        <fullName evidence="1">Lipid/polyisoprenoid-binding YceI-like domain-containing protein</fullName>
    </recommendedName>
</protein>
<name>A0A1R7Q975_ACIJO</name>
<evidence type="ECO:0000313" key="2">
    <source>
        <dbReference type="EMBL" id="SJX20775.1"/>
    </source>
</evidence>
<evidence type="ECO:0000313" key="3">
    <source>
        <dbReference type="Proteomes" id="UP000196240"/>
    </source>
</evidence>
<reference evidence="2 3" key="1">
    <citation type="submission" date="2017-02" db="EMBL/GenBank/DDBJ databases">
        <authorList>
            <person name="Peterson S.W."/>
        </authorList>
    </citation>
    <scope>NUCLEOTIDE SEQUENCE [LARGE SCALE GENOMIC DNA]</scope>
    <source>
        <strain evidence="2">C6</strain>
    </source>
</reference>
<dbReference type="PANTHER" id="PTHR34406:SF1">
    <property type="entry name" value="PROTEIN YCEI"/>
    <property type="match status" value="1"/>
</dbReference>
<dbReference type="InterPro" id="IPR036761">
    <property type="entry name" value="TTHA0802/YceI-like_sf"/>
</dbReference>
<dbReference type="Pfam" id="PF04264">
    <property type="entry name" value="YceI"/>
    <property type="match status" value="1"/>
</dbReference>
<dbReference type="InterPro" id="IPR007372">
    <property type="entry name" value="Lipid/polyisoprenoid-bd_YceI"/>
</dbReference>
<dbReference type="SUPFAM" id="SSF101874">
    <property type="entry name" value="YceI-like"/>
    <property type="match status" value="1"/>
</dbReference>
<evidence type="ECO:0000259" key="1">
    <source>
        <dbReference type="SMART" id="SM00867"/>
    </source>
</evidence>
<accession>A0A1R7Q975</accession>
<dbReference type="RefSeq" id="WP_087010820.1">
    <property type="nucleotide sequence ID" value="NZ_FUUY01000001.1"/>
</dbReference>
<dbReference type="AlphaFoldDB" id="A0A1R7Q975"/>
<dbReference type="EMBL" id="FUUY01000001">
    <property type="protein sequence ID" value="SJX20775.1"/>
    <property type="molecule type" value="Genomic_DNA"/>
</dbReference>
<dbReference type="Proteomes" id="UP000196240">
    <property type="component" value="Unassembled WGS sequence"/>
</dbReference>
<feature type="domain" description="Lipid/polyisoprenoid-binding YceI-like" evidence="1">
    <location>
        <begin position="37"/>
        <end position="196"/>
    </location>
</feature>
<organism evidence="2 3">
    <name type="scientific">Acinetobacter johnsonii</name>
    <dbReference type="NCBI Taxonomy" id="40214"/>
    <lineage>
        <taxon>Bacteria</taxon>
        <taxon>Pseudomonadati</taxon>
        <taxon>Pseudomonadota</taxon>
        <taxon>Gammaproteobacteria</taxon>
        <taxon>Moraxellales</taxon>
        <taxon>Moraxellaceae</taxon>
        <taxon>Acinetobacter</taxon>
    </lineage>
</organism>